<feature type="compositionally biased region" description="Acidic residues" evidence="1">
    <location>
        <begin position="46"/>
        <end position="60"/>
    </location>
</feature>
<comment type="caution">
    <text evidence="2">The sequence shown here is derived from an EMBL/GenBank/DDBJ whole genome shotgun (WGS) entry which is preliminary data.</text>
</comment>
<evidence type="ECO:0000313" key="2">
    <source>
        <dbReference type="EMBL" id="GHP07151.1"/>
    </source>
</evidence>
<dbReference type="EMBL" id="BNJQ01000015">
    <property type="protein sequence ID" value="GHP07151.1"/>
    <property type="molecule type" value="Genomic_DNA"/>
</dbReference>
<keyword evidence="3" id="KW-1185">Reference proteome</keyword>
<accession>A0A830HNV4</accession>
<proteinExistence type="predicted"/>
<name>A0A830HNV4_9CHLO</name>
<reference evidence="2" key="1">
    <citation type="submission" date="2020-10" db="EMBL/GenBank/DDBJ databases">
        <title>Unveiling of a novel bifunctional photoreceptor, Dualchrome1, isolated from a cosmopolitan green alga.</title>
        <authorList>
            <person name="Suzuki S."/>
            <person name="Kawachi M."/>
        </authorList>
    </citation>
    <scope>NUCLEOTIDE SEQUENCE</scope>
    <source>
        <strain evidence="2">NIES 2893</strain>
    </source>
</reference>
<gene>
    <name evidence="2" type="ORF">PPROV_000589400</name>
</gene>
<feature type="region of interest" description="Disordered" evidence="1">
    <location>
        <begin position="42"/>
        <end position="65"/>
    </location>
</feature>
<sequence length="101" mass="10839">MHQLLYVHHASSCGLRRSSARMAMITTPYYGVGAKAVRVTKLTPTEYEEEEEGDDDDDDASNSLGSIFASGIEGAWGALARPVTSFSRVGQFACVVGYACT</sequence>
<evidence type="ECO:0000256" key="1">
    <source>
        <dbReference type="SAM" id="MobiDB-lite"/>
    </source>
</evidence>
<protein>
    <submittedName>
        <fullName evidence="2">Uncharacterized protein</fullName>
    </submittedName>
</protein>
<dbReference type="AlphaFoldDB" id="A0A830HNV4"/>
<evidence type="ECO:0000313" key="3">
    <source>
        <dbReference type="Proteomes" id="UP000660262"/>
    </source>
</evidence>
<dbReference type="Proteomes" id="UP000660262">
    <property type="component" value="Unassembled WGS sequence"/>
</dbReference>
<organism evidence="2 3">
    <name type="scientific">Pycnococcus provasolii</name>
    <dbReference type="NCBI Taxonomy" id="41880"/>
    <lineage>
        <taxon>Eukaryota</taxon>
        <taxon>Viridiplantae</taxon>
        <taxon>Chlorophyta</taxon>
        <taxon>Pseudoscourfieldiophyceae</taxon>
        <taxon>Pseudoscourfieldiales</taxon>
        <taxon>Pycnococcaceae</taxon>
        <taxon>Pycnococcus</taxon>
    </lineage>
</organism>